<dbReference type="EMBL" id="CP024977">
    <property type="protein sequence ID" value="ATZ30350.1"/>
    <property type="molecule type" value="Genomic_DNA"/>
</dbReference>
<protein>
    <submittedName>
        <fullName evidence="1">Antirestriction protein</fullName>
    </submittedName>
</protein>
<organism evidence="1 2">
    <name type="scientific">Escherichia coli</name>
    <dbReference type="NCBI Taxonomy" id="562"/>
    <lineage>
        <taxon>Bacteria</taxon>
        <taxon>Pseudomonadati</taxon>
        <taxon>Pseudomonadota</taxon>
        <taxon>Gammaproteobacteria</taxon>
        <taxon>Enterobacterales</taxon>
        <taxon>Enterobacteriaceae</taxon>
        <taxon>Escherichia</taxon>
    </lineage>
</organism>
<geneLocation type="plasmid" evidence="2">
    <name>pcv839-15-p3</name>
</geneLocation>
<reference evidence="1 2" key="1">
    <citation type="submission" date="2017-11" db="EMBL/GenBank/DDBJ databases">
        <title>Escherichia coli CV839-15 Genome sequencing and assembly.</title>
        <authorList>
            <person name="Li Z."/>
            <person name="Song N."/>
            <person name="Li W."/>
            <person name="Philip H.R."/>
            <person name="Bu Z."/>
            <person name="Siguo L."/>
        </authorList>
    </citation>
    <scope>NUCLEOTIDE SEQUENCE [LARGE SCALE GENOMIC DNA]</scope>
    <source>
        <strain evidence="1 2">CV839-15</strain>
        <plasmid evidence="2">Plasmid pcv839-15-p3</plasmid>
    </source>
</reference>
<accession>A0A2H4TLC2</accession>
<name>A0A2H4TLC2_ECOLX</name>
<proteinExistence type="predicted"/>
<evidence type="ECO:0000313" key="2">
    <source>
        <dbReference type="Proteomes" id="UP000236551"/>
    </source>
</evidence>
<keyword evidence="1" id="KW-0614">Plasmid</keyword>
<evidence type="ECO:0000313" key="1">
    <source>
        <dbReference type="EMBL" id="ATZ30350.1"/>
    </source>
</evidence>
<dbReference type="Proteomes" id="UP000236551">
    <property type="component" value="Plasmid pCV839-15-p3"/>
</dbReference>
<sequence length="51" mass="5564">MMAFSGITEVLHRREGGNVAPNRAILITTQSGYIAPAGEQHYDMSISVIIF</sequence>
<dbReference type="AlphaFoldDB" id="A0A2H4TLC2"/>
<dbReference type="RefSeq" id="WP_280956918.1">
    <property type="nucleotide sequence ID" value="NZ_OQ420462.1"/>
</dbReference>
<gene>
    <name evidence="1" type="ORF">CV83915_3p0052</name>
</gene>